<dbReference type="GO" id="GO:0005975">
    <property type="term" value="P:carbohydrate metabolic process"/>
    <property type="evidence" value="ECO:0007669"/>
    <property type="project" value="InterPro"/>
</dbReference>
<evidence type="ECO:0000259" key="4">
    <source>
        <dbReference type="PROSITE" id="PS51677"/>
    </source>
</evidence>
<dbReference type="Proteomes" id="UP000078486">
    <property type="component" value="Unassembled WGS sequence"/>
</dbReference>
<keyword evidence="2 3" id="KW-0732">Signal</keyword>
<dbReference type="Gene3D" id="3.20.20.370">
    <property type="entry name" value="Glycoside hydrolase/deacetylase"/>
    <property type="match status" value="1"/>
</dbReference>
<protein>
    <recommendedName>
        <fullName evidence="4">NodB homology domain-containing protein</fullName>
    </recommendedName>
</protein>
<dbReference type="InterPro" id="IPR011330">
    <property type="entry name" value="Glyco_hydro/deAcase_b/a-brl"/>
</dbReference>
<dbReference type="SUPFAM" id="SSF88713">
    <property type="entry name" value="Glycoside hydrolase/deacetylase"/>
    <property type="match status" value="1"/>
</dbReference>
<sequence length="332" mass="36321">MNITKQLTSCALAFAACCLAASGATPPQLRIARFAGDRAAAISYTFDDGLRDQYTLAVPMLNEAGFKGTFFVIPGHVAPSIEEAERKQDAKRAWGGITWPELREMAGQGHEIASHTWSHRALPKLAPEEVDAELAKAFDAIKTRIGRPPLTLAFPFNQSTPETKAAVLKYHVASRDYQTGVGGGKTTVEWLENWTDKQVRDRAWGIIMAHGIGRGYAAFTDPEILRDHFRHVKGRAHEIWVDTFANVARYVKERDNARLVVSSPIPGRLVCVLSSTLEPAVYNVPLTLVIEAPVVTSARAKRAGGELPVRVVPGAIQIDAAPDKDPITVTWH</sequence>
<organism evidence="5 6">
    <name type="scientific">Termitidicoccus mucosus</name>
    <dbReference type="NCBI Taxonomy" id="1184151"/>
    <lineage>
        <taxon>Bacteria</taxon>
        <taxon>Pseudomonadati</taxon>
        <taxon>Verrucomicrobiota</taxon>
        <taxon>Opitutia</taxon>
        <taxon>Opitutales</taxon>
        <taxon>Opitutaceae</taxon>
        <taxon>Termitidicoccus</taxon>
    </lineage>
</organism>
<dbReference type="PANTHER" id="PTHR34216:SF3">
    <property type="entry name" value="POLY-BETA-1,6-N-ACETYL-D-GLUCOSAMINE N-DEACETYLASE"/>
    <property type="match status" value="1"/>
</dbReference>
<evidence type="ECO:0000256" key="1">
    <source>
        <dbReference type="ARBA" id="ARBA00004613"/>
    </source>
</evidence>
<gene>
    <name evidence="5" type="ORF">AW736_15150</name>
</gene>
<dbReference type="Pfam" id="PF01522">
    <property type="entry name" value="Polysacc_deac_1"/>
    <property type="match status" value="1"/>
</dbReference>
<dbReference type="PROSITE" id="PS51677">
    <property type="entry name" value="NODB"/>
    <property type="match status" value="1"/>
</dbReference>
<feature type="signal peptide" evidence="3">
    <location>
        <begin position="1"/>
        <end position="20"/>
    </location>
</feature>
<evidence type="ECO:0000313" key="6">
    <source>
        <dbReference type="Proteomes" id="UP000078486"/>
    </source>
</evidence>
<reference evidence="5 6" key="1">
    <citation type="submission" date="2016-01" db="EMBL/GenBank/DDBJ databases">
        <title>High potential of lignocellulose degradation of a new Verrucomicrobia species.</title>
        <authorList>
            <person name="Wang Y."/>
            <person name="Shi Y."/>
            <person name="Qiu Z."/>
            <person name="Liu S."/>
            <person name="Yang H."/>
        </authorList>
    </citation>
    <scope>NUCLEOTIDE SEQUENCE [LARGE SCALE GENOMIC DNA]</scope>
    <source>
        <strain evidence="5 6">TSB47</strain>
    </source>
</reference>
<evidence type="ECO:0000313" key="5">
    <source>
        <dbReference type="EMBL" id="OAM89032.1"/>
    </source>
</evidence>
<comment type="subcellular location">
    <subcellularLocation>
        <location evidence="1">Secreted</location>
    </subcellularLocation>
</comment>
<dbReference type="RefSeq" id="WP_334319420.1">
    <property type="nucleotide sequence ID" value="NZ_CP109796.1"/>
</dbReference>
<dbReference type="STRING" id="1184151.AW736_15150"/>
<name>A0A178IG90_9BACT</name>
<proteinExistence type="predicted"/>
<evidence type="ECO:0000256" key="2">
    <source>
        <dbReference type="ARBA" id="ARBA00022729"/>
    </source>
</evidence>
<feature type="chain" id="PRO_5008088792" description="NodB homology domain-containing protein" evidence="3">
    <location>
        <begin position="21"/>
        <end position="332"/>
    </location>
</feature>
<dbReference type="InterPro" id="IPR002509">
    <property type="entry name" value="NODB_dom"/>
</dbReference>
<dbReference type="PROSITE" id="PS51257">
    <property type="entry name" value="PROKAR_LIPOPROTEIN"/>
    <property type="match status" value="1"/>
</dbReference>
<dbReference type="CDD" id="cd10918">
    <property type="entry name" value="CE4_NodB_like_5s_6s"/>
    <property type="match status" value="1"/>
</dbReference>
<evidence type="ECO:0000256" key="3">
    <source>
        <dbReference type="SAM" id="SignalP"/>
    </source>
</evidence>
<comment type="caution">
    <text evidence="5">The sequence shown here is derived from an EMBL/GenBank/DDBJ whole genome shotgun (WGS) entry which is preliminary data.</text>
</comment>
<dbReference type="GO" id="GO:0016810">
    <property type="term" value="F:hydrolase activity, acting on carbon-nitrogen (but not peptide) bonds"/>
    <property type="evidence" value="ECO:0007669"/>
    <property type="project" value="InterPro"/>
</dbReference>
<accession>A0A178IG90</accession>
<feature type="domain" description="NodB homology" evidence="4">
    <location>
        <begin position="40"/>
        <end position="332"/>
    </location>
</feature>
<dbReference type="InterPro" id="IPR051398">
    <property type="entry name" value="Polysacch_Deacetylase"/>
</dbReference>
<dbReference type="PANTHER" id="PTHR34216">
    <property type="match status" value="1"/>
</dbReference>
<dbReference type="AlphaFoldDB" id="A0A178IG90"/>
<keyword evidence="6" id="KW-1185">Reference proteome</keyword>
<dbReference type="GO" id="GO:0005576">
    <property type="term" value="C:extracellular region"/>
    <property type="evidence" value="ECO:0007669"/>
    <property type="project" value="UniProtKB-SubCell"/>
</dbReference>
<dbReference type="EMBL" id="LRRQ01000108">
    <property type="protein sequence ID" value="OAM89032.1"/>
    <property type="molecule type" value="Genomic_DNA"/>
</dbReference>